<dbReference type="InterPro" id="IPR010297">
    <property type="entry name" value="DUF900_hydrolase"/>
</dbReference>
<dbReference type="Pfam" id="PF05990">
    <property type="entry name" value="DUF900"/>
    <property type="match status" value="1"/>
</dbReference>
<keyword evidence="2" id="KW-1185">Reference proteome</keyword>
<evidence type="ECO:0000313" key="2">
    <source>
        <dbReference type="Proteomes" id="UP000366872"/>
    </source>
</evidence>
<sequence>MLNRCRLPSLVPTVLVGVLLFAGCKSPPVDQIDLMPAPDVYGDGLLNPLPEAPEPGTAPHNGILFVTDRKPSTEKDKEKFYLNEPGYALRAGLAEIQFGEKDFTWEMAREVSLLKSRADRFPIKISTVEEWGVIEDTLPFWVDTEVLSEAERPQDATPEFVAAVNGQLSNTKKKHVYIYVHGYKVAFENPILVSAELWHFLGYNGAFIAYSWPSTPSKFAYIKDSDTSVGFARDLRLLLELLAEQTDVEKIHIIGYSNGTRLVLRVLEQLALKNQGRPEDRRSLNVPIGNVILVGSDLDRNTFGIYIADGILDVVQHMTVYISPTDKALGLARFLTHQERLGETWGAGGHAMHPASRKAMLDLQDRLSFVNVSEAEGSAKGKGHGYFRSSPWVSSDVLMTLYYGLTPKQRGLVMQEDAPIYSFPPDYITRLWDAIKEEDPVFAAKYDRMKRETGSTPTLNMNDTR</sequence>
<dbReference type="Proteomes" id="UP000366872">
    <property type="component" value="Unassembled WGS sequence"/>
</dbReference>
<dbReference type="EMBL" id="CAAHFG010000004">
    <property type="protein sequence ID" value="VGO16642.1"/>
    <property type="molecule type" value="Genomic_DNA"/>
</dbReference>
<proteinExistence type="predicted"/>
<evidence type="ECO:0008006" key="3">
    <source>
        <dbReference type="Google" id="ProtNLM"/>
    </source>
</evidence>
<dbReference type="SUPFAM" id="SSF53474">
    <property type="entry name" value="alpha/beta-Hydrolases"/>
    <property type="match status" value="1"/>
</dbReference>
<dbReference type="PROSITE" id="PS51257">
    <property type="entry name" value="PROKAR_LIPOPROTEIN"/>
    <property type="match status" value="1"/>
</dbReference>
<dbReference type="RefSeq" id="WP_136082179.1">
    <property type="nucleotide sequence ID" value="NZ_CAAHFG010000004.1"/>
</dbReference>
<organism evidence="1 2">
    <name type="scientific">Pontiella desulfatans</name>
    <dbReference type="NCBI Taxonomy" id="2750659"/>
    <lineage>
        <taxon>Bacteria</taxon>
        <taxon>Pseudomonadati</taxon>
        <taxon>Kiritimatiellota</taxon>
        <taxon>Kiritimatiellia</taxon>
        <taxon>Kiritimatiellales</taxon>
        <taxon>Pontiellaceae</taxon>
        <taxon>Pontiella</taxon>
    </lineage>
</organism>
<dbReference type="PANTHER" id="PTHR36513:SF1">
    <property type="entry name" value="TRANSMEMBRANE PROTEIN"/>
    <property type="match status" value="1"/>
</dbReference>
<dbReference type="PANTHER" id="PTHR36513">
    <property type="entry name" value="ABC TRANSMEMBRANE TYPE-1 DOMAIN-CONTAINING PROTEIN"/>
    <property type="match status" value="1"/>
</dbReference>
<name>A0A6C2U953_PONDE</name>
<gene>
    <name evidence="1" type="ORF">PDESU_05233</name>
</gene>
<dbReference type="Gene3D" id="3.40.50.1820">
    <property type="entry name" value="alpha/beta hydrolase"/>
    <property type="match status" value="1"/>
</dbReference>
<protein>
    <recommendedName>
        <fullName evidence="3">Alpha/beta hydrolase</fullName>
    </recommendedName>
</protein>
<reference evidence="1 2" key="1">
    <citation type="submission" date="2019-04" db="EMBL/GenBank/DDBJ databases">
        <authorList>
            <person name="Van Vliet M D."/>
        </authorList>
    </citation>
    <scope>NUCLEOTIDE SEQUENCE [LARGE SCALE GENOMIC DNA]</scope>
    <source>
        <strain evidence="1 2">F1</strain>
    </source>
</reference>
<dbReference type="InterPro" id="IPR029058">
    <property type="entry name" value="AB_hydrolase_fold"/>
</dbReference>
<dbReference type="AlphaFoldDB" id="A0A6C2U953"/>
<evidence type="ECO:0000313" key="1">
    <source>
        <dbReference type="EMBL" id="VGO16642.1"/>
    </source>
</evidence>
<accession>A0A6C2U953</accession>